<evidence type="ECO:0000313" key="2">
    <source>
        <dbReference type="Proteomes" id="UP000008641"/>
    </source>
</evidence>
<reference evidence="2" key="2">
    <citation type="journal article" date="2011" name="Stand. Genomic Sci.">
        <title>Complete genome sequence of Weeksella virosa type strain (9751T).</title>
        <authorList>
            <person name="Lang E."/>
            <person name="Teshima H."/>
            <person name="Lucas S."/>
            <person name="Lapidus A."/>
            <person name="Hammon N."/>
            <person name="Deshpande S."/>
            <person name="Nolan M."/>
            <person name="Cheng J."/>
            <person name="Pitluck S."/>
            <person name="Liolios K."/>
            <person name="Pagani I."/>
            <person name="Mikhailova N."/>
            <person name="Ivanova N."/>
            <person name="Mavromatis K."/>
            <person name="Pati A."/>
            <person name="Tapia R."/>
            <person name="Han C."/>
            <person name="Goodwin L."/>
            <person name="Chen A."/>
            <person name="Palaniappan K."/>
            <person name="Land M."/>
            <person name="Hauser L."/>
            <person name="Chang Y."/>
            <person name="Jeffries C."/>
            <person name="Brambilla E."/>
            <person name="Kopitz M."/>
            <person name="Rohde M."/>
            <person name="Goker M."/>
            <person name="Tindall B."/>
            <person name="Detter J."/>
            <person name="Woyke T."/>
            <person name="Bristow J."/>
            <person name="Eisen J."/>
            <person name="Markowitz V."/>
            <person name="Hugenholtz P."/>
            <person name="Klenk H."/>
            <person name="Kyrpides N."/>
        </authorList>
    </citation>
    <scope>NUCLEOTIDE SEQUENCE [LARGE SCALE GENOMIC DNA]</scope>
    <source>
        <strain evidence="2">ATCC 43766 / DSM 16922 / JCM 21250 / NBRC 16016 / NCTC 11634 / CL345/78</strain>
    </source>
</reference>
<proteinExistence type="predicted"/>
<dbReference type="eggNOG" id="COG1960">
    <property type="taxonomic scope" value="Bacteria"/>
</dbReference>
<dbReference type="RefSeq" id="WP_013599014.1">
    <property type="nucleotide sequence ID" value="NC_015144.1"/>
</dbReference>
<dbReference type="EMBL" id="CP002455">
    <property type="protein sequence ID" value="ADX68625.1"/>
    <property type="molecule type" value="Genomic_DNA"/>
</dbReference>
<reference evidence="1 2" key="1">
    <citation type="journal article" date="2011" name="Stand. Genomic Sci.">
        <title>Complete genome sequence of Weeksella virosa type strain (9751).</title>
        <authorList>
            <person name="Lang E."/>
            <person name="Teshima H."/>
            <person name="Lucas S."/>
            <person name="Lapidus A."/>
            <person name="Hammon N."/>
            <person name="Deshpande S."/>
            <person name="Nolan M."/>
            <person name="Cheng J.F."/>
            <person name="Pitluck S."/>
            <person name="Liolios K."/>
            <person name="Pagani I."/>
            <person name="Mikhailova N."/>
            <person name="Ivanova N."/>
            <person name="Mavromatis K."/>
            <person name="Pati A."/>
            <person name="Tapia R."/>
            <person name="Han C."/>
            <person name="Goodwin L."/>
            <person name="Chen A."/>
            <person name="Palaniappan K."/>
            <person name="Land M."/>
            <person name="Hauser L."/>
            <person name="Chang Y.J."/>
            <person name="Jeffries C.D."/>
            <person name="Brambilla E.M."/>
            <person name="Kopitz M."/>
            <person name="Rohde M."/>
            <person name="Goker M."/>
            <person name="Tindall B.J."/>
            <person name="Detter J.C."/>
            <person name="Woyke T."/>
            <person name="Bristow J."/>
            <person name="Eisen J.A."/>
            <person name="Markowitz V."/>
            <person name="Hugenholtz P."/>
            <person name="Klenk H.P."/>
            <person name="Kyrpides N.C."/>
        </authorList>
    </citation>
    <scope>NUCLEOTIDE SEQUENCE [LARGE SCALE GENOMIC DNA]</scope>
    <source>
        <strain evidence="2">ATCC 43766 / DSM 16922 / JCM 21250 / NBRC 16016 / NCTC 11634 / CL345/78</strain>
    </source>
</reference>
<sequence>MLSRKEMREELLLAEALSDKVLSEIHQQKYLQIWVPKIYGGRELSFVDGLQLLQSLAFIDGSFGWTVTLCSGAHYFARNLLPTKAKELFSSPDIFVGGSGMVGGTAEKTSSGFILNGRWMHATGASYLSHFTLNAQITENGQPCLGDNQQPIVRSFIVPKERVSLHPSWPFMGMRATHTYAFEVKNAAISREDSFVYDEFYTQDLISHLPFRLFADATLMVNYLGMATHFAEEATNYKSDQEIQLLKDFVDQTSEKLLNYAQQSERILMDKNTILVEFIEEVHRFCTNALHHLTHLMLDVYLILGMKASKNDELLHQIFRDFFTATQHANFRK</sequence>
<keyword evidence="2" id="KW-1185">Reference proteome</keyword>
<dbReference type="KEGG" id="wvi:Weevi_1941"/>
<dbReference type="STRING" id="865938.Weevi_1941"/>
<dbReference type="OrthoDB" id="1170793at2"/>
<dbReference type="GO" id="GO:0016627">
    <property type="term" value="F:oxidoreductase activity, acting on the CH-CH group of donors"/>
    <property type="evidence" value="ECO:0007669"/>
    <property type="project" value="InterPro"/>
</dbReference>
<dbReference type="InterPro" id="IPR009100">
    <property type="entry name" value="AcylCoA_DH/oxidase_NM_dom_sf"/>
</dbReference>
<dbReference type="Proteomes" id="UP000008641">
    <property type="component" value="Chromosome"/>
</dbReference>
<dbReference type="GO" id="GO:0050660">
    <property type="term" value="F:flavin adenine dinucleotide binding"/>
    <property type="evidence" value="ECO:0007669"/>
    <property type="project" value="InterPro"/>
</dbReference>
<evidence type="ECO:0008006" key="3">
    <source>
        <dbReference type="Google" id="ProtNLM"/>
    </source>
</evidence>
<dbReference type="InterPro" id="IPR046373">
    <property type="entry name" value="Acyl-CoA_Oxase/DH_mid-dom_sf"/>
</dbReference>
<dbReference type="HOGENOM" id="CLU_018204_2_1_10"/>
<name>F0P1B1_WEEVC</name>
<dbReference type="Gene3D" id="2.40.110.10">
    <property type="entry name" value="Butyryl-CoA Dehydrogenase, subunit A, domain 2"/>
    <property type="match status" value="1"/>
</dbReference>
<gene>
    <name evidence="1" type="ordered locus">Weevi_1941</name>
</gene>
<accession>F0P1B1</accession>
<dbReference type="SUPFAM" id="SSF56645">
    <property type="entry name" value="Acyl-CoA dehydrogenase NM domain-like"/>
    <property type="match status" value="1"/>
</dbReference>
<protein>
    <recommendedName>
        <fullName evidence="3">Acyl-CoA dehydrogenase type 2 domain protein</fullName>
    </recommendedName>
</protein>
<evidence type="ECO:0000313" key="1">
    <source>
        <dbReference type="EMBL" id="ADX68625.1"/>
    </source>
</evidence>
<dbReference type="AlphaFoldDB" id="F0P1B1"/>
<dbReference type="InterPro" id="IPR037069">
    <property type="entry name" value="AcylCoA_DH/ox_N_sf"/>
</dbReference>
<dbReference type="Gene3D" id="1.10.540.10">
    <property type="entry name" value="Acyl-CoA dehydrogenase/oxidase, N-terminal domain"/>
    <property type="match status" value="1"/>
</dbReference>
<organism evidence="1 2">
    <name type="scientific">Weeksella virosa (strain ATCC 43766 / DSM 16922 / JCM 21250 / CCUG 30538 / CDC 9751 / IAM 14551 / NBRC 16016 / NCTC 11634 / CL345/78)</name>
    <dbReference type="NCBI Taxonomy" id="865938"/>
    <lineage>
        <taxon>Bacteria</taxon>
        <taxon>Pseudomonadati</taxon>
        <taxon>Bacteroidota</taxon>
        <taxon>Flavobacteriia</taxon>
        <taxon>Flavobacteriales</taxon>
        <taxon>Weeksellaceae</taxon>
        <taxon>Weeksella</taxon>
    </lineage>
</organism>